<dbReference type="InterPro" id="IPR024336">
    <property type="entry name" value="tRNA_splic_suSen54_N"/>
</dbReference>
<organism evidence="5 6">
    <name type="scientific">Vombatus ursinus</name>
    <name type="common">Common wombat</name>
    <dbReference type="NCBI Taxonomy" id="29139"/>
    <lineage>
        <taxon>Eukaryota</taxon>
        <taxon>Metazoa</taxon>
        <taxon>Chordata</taxon>
        <taxon>Craniata</taxon>
        <taxon>Vertebrata</taxon>
        <taxon>Euteleostomi</taxon>
        <taxon>Mammalia</taxon>
        <taxon>Metatheria</taxon>
        <taxon>Diprotodontia</taxon>
        <taxon>Vombatidae</taxon>
        <taxon>Vombatus</taxon>
    </lineage>
</organism>
<sequence>MEPTPGQPLEPEPGAVLVPAGRVLSPEELFAARSRDQKLPLRSHGQKVFLPDGSEAQEEQLRLCRQELWTLLAEERVERRGSLVTAEWSPQDGVVTLKSFAGKFWQTMGFSEGGQQRLYPEEALYLLECGSIQLFYQDLPLSIQEAYEILLAQGTRGFLKYQVFSHLKRLGYVVRRFQPSLVQSPYERQLNLESGSIWSSEKCHGKRKRRHSSPWSTDKKPKVLEDPLPEVVGTAESQATSSQSAPSQNSRSLEEKPQESSHVKDPGGSSWPPESPRQVPDQTEDHGRTLKGGGRGSQDRATEDNGNNRACKPRWDFEKIAFPNMACDRPHTLLLAPAPELLPGNVTAREMDAAPWCQQLNQRKEKLSRREREQQRGTTPFRSDVNSDPEVQRCTSWRAYKELLKRRWQQKAWNQPPNLWDQPVTPLLNPGQAASPATVLQQISLLQSTHLTDGVDGRLLEKSGDMEISFDIYQADSVSSFRKNDPGRPYARMCISGFDEPVPDLCTLKRLSFQSGDVPLIFALVDHGDIAFYSFRDFTLPVDLAH</sequence>
<protein>
    <submittedName>
        <fullName evidence="5">tRNA splicing endonuclease subunit 54</fullName>
    </submittedName>
</protein>
<evidence type="ECO:0000313" key="6">
    <source>
        <dbReference type="Proteomes" id="UP000314987"/>
    </source>
</evidence>
<evidence type="ECO:0000259" key="4">
    <source>
        <dbReference type="Pfam" id="PF12928"/>
    </source>
</evidence>
<dbReference type="STRING" id="29139.ENSVURP00010015273"/>
<proteinExistence type="inferred from homology"/>
<dbReference type="Pfam" id="PF12928">
    <property type="entry name" value="tRNA_int_end_N2"/>
    <property type="match status" value="1"/>
</dbReference>
<reference evidence="5" key="2">
    <citation type="submission" date="2025-08" db="UniProtKB">
        <authorList>
            <consortium name="Ensembl"/>
        </authorList>
    </citation>
    <scope>IDENTIFICATION</scope>
</reference>
<feature type="region of interest" description="Disordered" evidence="3">
    <location>
        <begin position="201"/>
        <end position="311"/>
    </location>
</feature>
<comment type="similarity">
    <text evidence="1">Belongs to the SEN54 family.</text>
</comment>
<feature type="domain" description="tRNA-splicing endonuclease subunit Sen54 N-terminal" evidence="4">
    <location>
        <begin position="69"/>
        <end position="136"/>
    </location>
</feature>
<dbReference type="RefSeq" id="XP_027728553.1">
    <property type="nucleotide sequence ID" value="XM_027872752.1"/>
</dbReference>
<feature type="compositionally biased region" description="Low complexity" evidence="3">
    <location>
        <begin position="235"/>
        <end position="251"/>
    </location>
</feature>
<dbReference type="CTD" id="283989"/>
<feature type="region of interest" description="Disordered" evidence="3">
    <location>
        <begin position="363"/>
        <end position="388"/>
    </location>
</feature>
<evidence type="ECO:0000256" key="3">
    <source>
        <dbReference type="SAM" id="MobiDB-lite"/>
    </source>
</evidence>
<evidence type="ECO:0000313" key="5">
    <source>
        <dbReference type="Ensembl" id="ENSVURP00010015273.1"/>
    </source>
</evidence>
<reference evidence="6" key="1">
    <citation type="submission" date="2018-12" db="EMBL/GenBank/DDBJ databases">
        <authorList>
            <person name="Yazar S."/>
        </authorList>
    </citation>
    <scope>NUCLEOTIDE SEQUENCE [LARGE SCALE GENOMIC DNA]</scope>
</reference>
<dbReference type="PANTHER" id="PTHR21027">
    <property type="entry name" value="TRNA-SPLICING ENDONUCLEASE SUBUNIT SEN54"/>
    <property type="match status" value="1"/>
</dbReference>
<dbReference type="PANTHER" id="PTHR21027:SF1">
    <property type="entry name" value="TRNA-SPLICING ENDONUCLEASE SUBUNIT SEN54"/>
    <property type="match status" value="1"/>
</dbReference>
<feature type="compositionally biased region" description="Basic and acidic residues" evidence="3">
    <location>
        <begin position="363"/>
        <end position="375"/>
    </location>
</feature>
<dbReference type="Proteomes" id="UP000314987">
    <property type="component" value="Unassembled WGS sequence"/>
</dbReference>
<keyword evidence="2" id="KW-0819">tRNA processing</keyword>
<keyword evidence="6" id="KW-1185">Reference proteome</keyword>
<dbReference type="OMA" id="AMVLQHI"/>
<dbReference type="Ensembl" id="ENSVURT00010017357.1">
    <property type="protein sequence ID" value="ENSVURP00010015273.1"/>
    <property type="gene ID" value="ENSVURG00010011686.1"/>
</dbReference>
<feature type="compositionally biased region" description="Basic and acidic residues" evidence="3">
    <location>
        <begin position="252"/>
        <end position="265"/>
    </location>
</feature>
<dbReference type="GeneTree" id="ENSGT00390000004214"/>
<accession>A0A4X2KU94</accession>
<dbReference type="GO" id="GO:0000379">
    <property type="term" value="P:tRNA-type intron splice site recognition and cleavage"/>
    <property type="evidence" value="ECO:0007669"/>
    <property type="project" value="TreeGrafter"/>
</dbReference>
<gene>
    <name evidence="5" type="primary">TSEN54</name>
</gene>
<dbReference type="GeneID" id="114050812"/>
<name>A0A4X2KU94_VOMUR</name>
<dbReference type="AlphaFoldDB" id="A0A4X2KU94"/>
<evidence type="ECO:0000256" key="1">
    <source>
        <dbReference type="ARBA" id="ARBA00005736"/>
    </source>
</evidence>
<dbReference type="InterPro" id="IPR024337">
    <property type="entry name" value="tRNA_splic_suSen54"/>
</dbReference>
<dbReference type="GO" id="GO:0000214">
    <property type="term" value="C:tRNA-intron endonuclease complex"/>
    <property type="evidence" value="ECO:0007669"/>
    <property type="project" value="TreeGrafter"/>
</dbReference>
<evidence type="ECO:0000256" key="2">
    <source>
        <dbReference type="ARBA" id="ARBA00022694"/>
    </source>
</evidence>
<feature type="compositionally biased region" description="Polar residues" evidence="3">
    <location>
        <begin position="376"/>
        <end position="386"/>
    </location>
</feature>
<reference evidence="5" key="3">
    <citation type="submission" date="2025-09" db="UniProtKB">
        <authorList>
            <consortium name="Ensembl"/>
        </authorList>
    </citation>
    <scope>IDENTIFICATION</scope>
</reference>